<keyword evidence="2" id="KW-1185">Reference proteome</keyword>
<evidence type="ECO:0000313" key="1">
    <source>
        <dbReference type="EMBL" id="GAT53677.1"/>
    </source>
</evidence>
<proteinExistence type="predicted"/>
<gene>
    <name evidence="1" type="ORF">MCHLO_10609</name>
</gene>
<dbReference type="EMBL" id="DF848455">
    <property type="protein sequence ID" value="GAT53677.1"/>
    <property type="molecule type" value="Genomic_DNA"/>
</dbReference>
<dbReference type="Proteomes" id="UP000815677">
    <property type="component" value="Unassembled WGS sequence"/>
</dbReference>
<evidence type="ECO:0000313" key="2">
    <source>
        <dbReference type="Proteomes" id="UP000815677"/>
    </source>
</evidence>
<sequence>MSAAALEADTGARAVRPTSRAFLSIVSSFVSSTKTGMSRSSSRSSSPTIDAPWARAKSEYASSTENVSCWDCILRFFGRLSCTNADVID</sequence>
<name>A0ABQ0LSZ8_MYCCL</name>
<reference evidence="1" key="1">
    <citation type="submission" date="2014-09" db="EMBL/GenBank/DDBJ databases">
        <title>Genome sequence of the luminous mushroom Mycena chlorophos for searching fungal bioluminescence genes.</title>
        <authorList>
            <person name="Tanaka Y."/>
            <person name="Kasuga D."/>
            <person name="Oba Y."/>
            <person name="Hase S."/>
            <person name="Sato K."/>
            <person name="Oba Y."/>
            <person name="Sakakibara Y."/>
        </authorList>
    </citation>
    <scope>NUCLEOTIDE SEQUENCE</scope>
</reference>
<organism evidence="1 2">
    <name type="scientific">Mycena chlorophos</name>
    <name type="common">Agaric fungus</name>
    <name type="synonym">Agaricus chlorophos</name>
    <dbReference type="NCBI Taxonomy" id="658473"/>
    <lineage>
        <taxon>Eukaryota</taxon>
        <taxon>Fungi</taxon>
        <taxon>Dikarya</taxon>
        <taxon>Basidiomycota</taxon>
        <taxon>Agaricomycotina</taxon>
        <taxon>Agaricomycetes</taxon>
        <taxon>Agaricomycetidae</taxon>
        <taxon>Agaricales</taxon>
        <taxon>Marasmiineae</taxon>
        <taxon>Mycenaceae</taxon>
        <taxon>Mycena</taxon>
    </lineage>
</organism>
<protein>
    <submittedName>
        <fullName evidence="1">Uncharacterized protein</fullName>
    </submittedName>
</protein>
<accession>A0ABQ0LSZ8</accession>